<proteinExistence type="predicted"/>
<evidence type="ECO:0000256" key="1">
    <source>
        <dbReference type="SAM" id="MobiDB-lite"/>
    </source>
</evidence>
<gene>
    <name evidence="2" type="ORF">E4582_09605</name>
</gene>
<feature type="region of interest" description="Disordered" evidence="1">
    <location>
        <begin position="93"/>
        <end position="130"/>
    </location>
</feature>
<dbReference type="EMBL" id="SPUH01000001">
    <property type="protein sequence ID" value="TKS54990.1"/>
    <property type="molecule type" value="Genomic_DNA"/>
</dbReference>
<organism evidence="2 3">
    <name type="scientific">Luteimonas yindakuii</name>
    <dbReference type="NCBI Taxonomy" id="2565782"/>
    <lineage>
        <taxon>Bacteria</taxon>
        <taxon>Pseudomonadati</taxon>
        <taxon>Pseudomonadota</taxon>
        <taxon>Gammaproteobacteria</taxon>
        <taxon>Lysobacterales</taxon>
        <taxon>Lysobacteraceae</taxon>
        <taxon>Luteimonas</taxon>
    </lineage>
</organism>
<comment type="caution">
    <text evidence="2">The sequence shown here is derived from an EMBL/GenBank/DDBJ whole genome shotgun (WGS) entry which is preliminary data.</text>
</comment>
<feature type="region of interest" description="Disordered" evidence="1">
    <location>
        <begin position="48"/>
        <end position="69"/>
    </location>
</feature>
<protein>
    <submittedName>
        <fullName evidence="2">CopL family metal-binding regulatory protein</fullName>
    </submittedName>
</protein>
<dbReference type="InterPro" id="IPR048034">
    <property type="entry name" value="CopL-like"/>
</dbReference>
<dbReference type="Proteomes" id="UP000298681">
    <property type="component" value="Unassembled WGS sequence"/>
</dbReference>
<dbReference type="NCBIfam" id="NF033807">
    <property type="entry name" value="CopL_fam"/>
    <property type="match status" value="1"/>
</dbReference>
<sequence length="130" mass="12841">MRPLLLRLFLCITLLLNGIGSGMASVHVQLGALAGDAVAEAMASAADPDCPHAGGAVPSPAPALHPAAPGPGDTDCLKLCMDLSLQPAQALATPPGLLPAAQPPDAPAMRATAGVASAARPPPLRPPIRA</sequence>
<feature type="compositionally biased region" description="Low complexity" evidence="1">
    <location>
        <begin position="56"/>
        <end position="69"/>
    </location>
</feature>
<dbReference type="RefSeq" id="WP_134674346.1">
    <property type="nucleotide sequence ID" value="NZ_SPUH01000001.1"/>
</dbReference>
<keyword evidence="3" id="KW-1185">Reference proteome</keyword>
<reference evidence="2 3" key="1">
    <citation type="submission" date="2019-01" db="EMBL/GenBank/DDBJ databases">
        <authorList>
            <person name="Zhang S."/>
        </authorList>
    </citation>
    <scope>NUCLEOTIDE SEQUENCE [LARGE SCALE GENOMIC DNA]</scope>
    <source>
        <strain evidence="2 3">1626</strain>
    </source>
</reference>
<evidence type="ECO:0000313" key="3">
    <source>
        <dbReference type="Proteomes" id="UP000298681"/>
    </source>
</evidence>
<name>A0A4Z1R6B2_9GAMM</name>
<accession>A0A4Z1R6B2</accession>
<dbReference type="AlphaFoldDB" id="A0A4Z1R6B2"/>
<feature type="compositionally biased region" description="Pro residues" evidence="1">
    <location>
        <begin position="120"/>
        <end position="130"/>
    </location>
</feature>
<evidence type="ECO:0000313" key="2">
    <source>
        <dbReference type="EMBL" id="TKS54990.1"/>
    </source>
</evidence>